<dbReference type="PANTHER" id="PTHR11552">
    <property type="entry name" value="GLUCOSE-METHANOL-CHOLINE GMC OXIDOREDUCTASE"/>
    <property type="match status" value="1"/>
</dbReference>
<dbReference type="InterPro" id="IPR012132">
    <property type="entry name" value="GMC_OxRdtase"/>
</dbReference>
<dbReference type="EMBL" id="CAJMXA010001776">
    <property type="protein sequence ID" value="CAE6469534.1"/>
    <property type="molecule type" value="Genomic_DNA"/>
</dbReference>
<evidence type="ECO:0000313" key="4">
    <source>
        <dbReference type="Proteomes" id="UP000663853"/>
    </source>
</evidence>
<name>A0A8H3BZF7_9AGAM</name>
<dbReference type="InterPro" id="IPR036188">
    <property type="entry name" value="FAD/NAD-bd_sf"/>
</dbReference>
<dbReference type="InterPro" id="IPR000172">
    <property type="entry name" value="GMC_OxRdtase_N"/>
</dbReference>
<feature type="domain" description="Glucose-methanol-choline oxidoreductase N-terminal" evidence="2">
    <location>
        <begin position="30"/>
        <end position="166"/>
    </location>
</feature>
<sequence>MVRSTYVHLGQAYELSISVSQISYADYFAQLAKEYLDVCVKRGMPMVEDLMDLRTGHGCGRLTNYIHPKTGYRQDAAHRYIHTQSDNKRLHVVTQSLVTYVLFDGTKAVGVEVVRNKDQDKNTNQKPREIRARRLVVLSAGAIGSAIIMQRSGVGEASRLTKLGINVVSDLANYEDHSSCIVTYHVADDVETLDPIMAEEDGAIEPYLAQFAGGKGFPTSNARGTGGNRSRI</sequence>
<dbReference type="AlphaFoldDB" id="A0A8H3BZF7"/>
<dbReference type="SUPFAM" id="SSF51905">
    <property type="entry name" value="FAD/NAD(P)-binding domain"/>
    <property type="match status" value="1"/>
</dbReference>
<dbReference type="GO" id="GO:0050660">
    <property type="term" value="F:flavin adenine dinucleotide binding"/>
    <property type="evidence" value="ECO:0007669"/>
    <property type="project" value="InterPro"/>
</dbReference>
<dbReference type="PANTHER" id="PTHR11552:SF119">
    <property type="entry name" value="GLUCOSE-METHANOL-CHOLINE OXIDOREDUCTASE N-TERMINAL DOMAIN-CONTAINING PROTEIN"/>
    <property type="match status" value="1"/>
</dbReference>
<evidence type="ECO:0000259" key="2">
    <source>
        <dbReference type="Pfam" id="PF00732"/>
    </source>
</evidence>
<gene>
    <name evidence="3" type="ORF">RDB_LOCUS72745</name>
</gene>
<evidence type="ECO:0000256" key="1">
    <source>
        <dbReference type="ARBA" id="ARBA00010790"/>
    </source>
</evidence>
<dbReference type="Gene3D" id="3.30.410.40">
    <property type="match status" value="1"/>
</dbReference>
<comment type="similarity">
    <text evidence="1">Belongs to the GMC oxidoreductase family.</text>
</comment>
<dbReference type="Pfam" id="PF00732">
    <property type="entry name" value="GMC_oxred_N"/>
    <property type="match status" value="1"/>
</dbReference>
<organism evidence="3 4">
    <name type="scientific">Rhizoctonia solani</name>
    <dbReference type="NCBI Taxonomy" id="456999"/>
    <lineage>
        <taxon>Eukaryota</taxon>
        <taxon>Fungi</taxon>
        <taxon>Dikarya</taxon>
        <taxon>Basidiomycota</taxon>
        <taxon>Agaricomycotina</taxon>
        <taxon>Agaricomycetes</taxon>
        <taxon>Cantharellales</taxon>
        <taxon>Ceratobasidiaceae</taxon>
        <taxon>Rhizoctonia</taxon>
    </lineage>
</organism>
<evidence type="ECO:0000313" key="3">
    <source>
        <dbReference type="EMBL" id="CAE6469534.1"/>
    </source>
</evidence>
<reference evidence="3" key="1">
    <citation type="submission" date="2021-01" db="EMBL/GenBank/DDBJ databases">
        <authorList>
            <person name="Kaushik A."/>
        </authorList>
    </citation>
    <scope>NUCLEOTIDE SEQUENCE</scope>
    <source>
        <strain evidence="3">AG6-10EEA</strain>
    </source>
</reference>
<dbReference type="GO" id="GO:0016614">
    <property type="term" value="F:oxidoreductase activity, acting on CH-OH group of donors"/>
    <property type="evidence" value="ECO:0007669"/>
    <property type="project" value="InterPro"/>
</dbReference>
<accession>A0A8H3BZF7</accession>
<proteinExistence type="inferred from homology"/>
<comment type="caution">
    <text evidence="3">The sequence shown here is derived from an EMBL/GenBank/DDBJ whole genome shotgun (WGS) entry which is preliminary data.</text>
</comment>
<dbReference type="Proteomes" id="UP000663853">
    <property type="component" value="Unassembled WGS sequence"/>
</dbReference>
<protein>
    <recommendedName>
        <fullName evidence="2">Glucose-methanol-choline oxidoreductase N-terminal domain-containing protein</fullName>
    </recommendedName>
</protein>
<dbReference type="Gene3D" id="3.50.50.60">
    <property type="entry name" value="FAD/NAD(P)-binding domain"/>
    <property type="match status" value="1"/>
</dbReference>